<keyword evidence="3" id="KW-1185">Reference proteome</keyword>
<gene>
    <name evidence="2" type="ORF">Sviol_24390</name>
</gene>
<proteinExistence type="predicted"/>
<evidence type="ECO:0000313" key="3">
    <source>
        <dbReference type="Proteomes" id="UP001050808"/>
    </source>
</evidence>
<name>A0ABQ3QL85_9ACTN</name>
<dbReference type="RefSeq" id="WP_189970401.1">
    <property type="nucleotide sequence ID" value="NZ_BMUA01000035.1"/>
</dbReference>
<feature type="transmembrane region" description="Helical" evidence="1">
    <location>
        <begin position="24"/>
        <end position="51"/>
    </location>
</feature>
<organism evidence="2 3">
    <name type="scientific">Streptomyces violascens</name>
    <dbReference type="NCBI Taxonomy" id="67381"/>
    <lineage>
        <taxon>Bacteria</taxon>
        <taxon>Bacillati</taxon>
        <taxon>Actinomycetota</taxon>
        <taxon>Actinomycetes</taxon>
        <taxon>Kitasatosporales</taxon>
        <taxon>Streptomycetaceae</taxon>
        <taxon>Streptomyces</taxon>
    </lineage>
</organism>
<comment type="caution">
    <text evidence="2">The sequence shown here is derived from an EMBL/GenBank/DDBJ whole genome shotgun (WGS) entry which is preliminary data.</text>
</comment>
<accession>A0ABQ3QL85</accession>
<evidence type="ECO:0000256" key="1">
    <source>
        <dbReference type="SAM" id="Phobius"/>
    </source>
</evidence>
<keyword evidence="1" id="KW-0472">Membrane</keyword>
<keyword evidence="1" id="KW-1133">Transmembrane helix</keyword>
<dbReference type="Proteomes" id="UP001050808">
    <property type="component" value="Unassembled WGS sequence"/>
</dbReference>
<keyword evidence="1" id="KW-0812">Transmembrane</keyword>
<evidence type="ECO:0000313" key="2">
    <source>
        <dbReference type="EMBL" id="GHI38031.1"/>
    </source>
</evidence>
<protein>
    <submittedName>
        <fullName evidence="2">Uncharacterized protein</fullName>
    </submittedName>
</protein>
<reference evidence="2" key="1">
    <citation type="submission" date="2024-05" db="EMBL/GenBank/DDBJ databases">
        <title>Whole genome shotgun sequence of Streptomyces violascens NBRC 12920.</title>
        <authorList>
            <person name="Komaki H."/>
            <person name="Tamura T."/>
        </authorList>
    </citation>
    <scope>NUCLEOTIDE SEQUENCE</scope>
    <source>
        <strain evidence="2">NBRC 12920</strain>
    </source>
</reference>
<sequence length="72" mass="7266">MNSQQHAQCVEVPAGPRRLIGTEAVVVIVVIAIGAMLALAGMPVATVLELLTGTGLAGLRLARRAPLAPAGL</sequence>
<dbReference type="EMBL" id="BNDY01000003">
    <property type="protein sequence ID" value="GHI38031.1"/>
    <property type="molecule type" value="Genomic_DNA"/>
</dbReference>